<evidence type="ECO:0000256" key="1">
    <source>
        <dbReference type="SAM" id="MobiDB-lite"/>
    </source>
</evidence>
<dbReference type="Pfam" id="PF22752">
    <property type="entry name" value="DUF488-N3i"/>
    <property type="match status" value="1"/>
</dbReference>
<feature type="compositionally biased region" description="Basic residues" evidence="1">
    <location>
        <begin position="129"/>
        <end position="139"/>
    </location>
</feature>
<accession>A0A250K1S3</accession>
<reference evidence="2 3" key="1">
    <citation type="submission" date="2017-06" db="EMBL/GenBank/DDBJ databases">
        <title>Sequencing and comparative analysis of myxobacterial genomes.</title>
        <authorList>
            <person name="Rupp O."/>
            <person name="Goesmann A."/>
            <person name="Sogaard-Andersen L."/>
        </authorList>
    </citation>
    <scope>NUCLEOTIDE SEQUENCE [LARGE SCALE GENOMIC DNA]</scope>
    <source>
        <strain evidence="2 3">DSM 14697</strain>
    </source>
</reference>
<dbReference type="PANTHER" id="PTHR36849:SF1">
    <property type="entry name" value="CYTOPLASMIC PROTEIN"/>
    <property type="match status" value="1"/>
</dbReference>
<evidence type="ECO:0000313" key="2">
    <source>
        <dbReference type="EMBL" id="ATB50015.1"/>
    </source>
</evidence>
<dbReference type="InterPro" id="IPR052552">
    <property type="entry name" value="YeaO-like"/>
</dbReference>
<evidence type="ECO:0000313" key="3">
    <source>
        <dbReference type="Proteomes" id="UP000217343"/>
    </source>
</evidence>
<keyword evidence="3" id="KW-1185">Reference proteome</keyword>
<dbReference type="RefSeq" id="WP_095960365.1">
    <property type="nucleotide sequence ID" value="NZ_CP022203.1"/>
</dbReference>
<dbReference type="KEGG" id="mmas:MYMAC_005669"/>
<dbReference type="EMBL" id="CP022203">
    <property type="protein sequence ID" value="ATB50015.1"/>
    <property type="molecule type" value="Genomic_DNA"/>
</dbReference>
<gene>
    <name evidence="2" type="ORF">MYMAC_005669</name>
</gene>
<evidence type="ECO:0008006" key="4">
    <source>
        <dbReference type="Google" id="ProtNLM"/>
    </source>
</evidence>
<dbReference type="Proteomes" id="UP000217343">
    <property type="component" value="Chromosome"/>
</dbReference>
<dbReference type="PANTHER" id="PTHR36849">
    <property type="entry name" value="CYTOPLASMIC PROTEIN-RELATED"/>
    <property type="match status" value="1"/>
</dbReference>
<dbReference type="AlphaFoldDB" id="A0A250K1S3"/>
<name>A0A250K1S3_9BACT</name>
<protein>
    <recommendedName>
        <fullName evidence="4">MarR family transcriptional regulator</fullName>
    </recommendedName>
</protein>
<feature type="region of interest" description="Disordered" evidence="1">
    <location>
        <begin position="116"/>
        <end position="139"/>
    </location>
</feature>
<organism evidence="2 3">
    <name type="scientific">Corallococcus macrosporus DSM 14697</name>
    <dbReference type="NCBI Taxonomy" id="1189310"/>
    <lineage>
        <taxon>Bacteria</taxon>
        <taxon>Pseudomonadati</taxon>
        <taxon>Myxococcota</taxon>
        <taxon>Myxococcia</taxon>
        <taxon>Myxococcales</taxon>
        <taxon>Cystobacterineae</taxon>
        <taxon>Myxococcaceae</taxon>
        <taxon>Corallococcus</taxon>
    </lineage>
</organism>
<sequence>MTIRCKRAYEAASRADGRRFLVDRLWPRGVRKTELPIEAWLKDAAPSPELRKWFQHDPARWPEFRRRYAAELAANPAVWQPLLEAARQGTVTLVYSAHDPEHNNAAALRQFLEEATASAAPAKPPCASRRGRARSARHR</sequence>
<dbReference type="OrthoDB" id="9790745at2"/>
<feature type="compositionally biased region" description="Low complexity" evidence="1">
    <location>
        <begin position="116"/>
        <end position="128"/>
    </location>
</feature>
<proteinExistence type="predicted"/>